<feature type="region of interest" description="Disordered" evidence="4">
    <location>
        <begin position="734"/>
        <end position="784"/>
    </location>
</feature>
<evidence type="ECO:0000259" key="5">
    <source>
        <dbReference type="PROSITE" id="PS50102"/>
    </source>
</evidence>
<organism evidence="6 7">
    <name type="scientific">Candida boidinii</name>
    <name type="common">Yeast</name>
    <dbReference type="NCBI Taxonomy" id="5477"/>
    <lineage>
        <taxon>Eukaryota</taxon>
        <taxon>Fungi</taxon>
        <taxon>Dikarya</taxon>
        <taxon>Ascomycota</taxon>
        <taxon>Saccharomycotina</taxon>
        <taxon>Pichiomycetes</taxon>
        <taxon>Pichiales</taxon>
        <taxon>Pichiaceae</taxon>
        <taxon>Ogataea</taxon>
        <taxon>Ogataea/Candida clade</taxon>
    </lineage>
</organism>
<dbReference type="Pfam" id="PF16842">
    <property type="entry name" value="RRM_occluded"/>
    <property type="match status" value="1"/>
</dbReference>
<dbReference type="Proteomes" id="UP001165120">
    <property type="component" value="Unassembled WGS sequence"/>
</dbReference>
<reference evidence="6" key="1">
    <citation type="submission" date="2023-04" db="EMBL/GenBank/DDBJ databases">
        <title>Candida boidinii NBRC 10035.</title>
        <authorList>
            <person name="Ichikawa N."/>
            <person name="Sato H."/>
            <person name="Tonouchi N."/>
        </authorList>
    </citation>
    <scope>NUCLEOTIDE SEQUENCE</scope>
    <source>
        <strain evidence="6">NBRC 10035</strain>
    </source>
</reference>
<keyword evidence="7" id="KW-1185">Reference proteome</keyword>
<dbReference type="EMBL" id="BSXN01000377">
    <property type="protein sequence ID" value="GME68308.1"/>
    <property type="molecule type" value="Genomic_DNA"/>
</dbReference>
<evidence type="ECO:0000256" key="2">
    <source>
        <dbReference type="ARBA" id="ARBA00022884"/>
    </source>
</evidence>
<dbReference type="Pfam" id="PF00076">
    <property type="entry name" value="RRM_1"/>
    <property type="match status" value="2"/>
</dbReference>
<dbReference type="InterPro" id="IPR012677">
    <property type="entry name" value="Nucleotide-bd_a/b_plait_sf"/>
</dbReference>
<feature type="compositionally biased region" description="Basic and acidic residues" evidence="4">
    <location>
        <begin position="770"/>
        <end position="784"/>
    </location>
</feature>
<dbReference type="PROSITE" id="PS50102">
    <property type="entry name" value="RRM"/>
    <property type="match status" value="3"/>
</dbReference>
<dbReference type="InterPro" id="IPR000504">
    <property type="entry name" value="RRM_dom"/>
</dbReference>
<accession>A0A9W6SW81</accession>
<gene>
    <name evidence="6" type="ORF">Cboi02_000155800</name>
</gene>
<evidence type="ECO:0000256" key="4">
    <source>
        <dbReference type="SAM" id="MobiDB-lite"/>
    </source>
</evidence>
<sequence length="784" mass="90775">MNKLVGDIESWEIKLSQQKSNPSYWIEYISWLNKNKSIKQSLKSAIIKGTFERAIEHSKCDNEWYDFWKWYAEHNHIFNTNEFYHRMISIYPMSGVAWKNYLMTSSKSFSSFSNARALLIDARVIERTTELEDFKNICFGLFALEINFFNNGAEEVIEYLLMDIDLIFPLSLKYHDVFHDVEKACIEIYEKLQLIDDASKCVESLILDSFSNTQAETYLYAIDFYKRNNDDDSIERVFERFDQKVAEVDWPERIIQEQKRYALVNMSFEQYNNTEIRCSDLISTIKDLKAVHDKKPEEPETASVNKQDNYEAANIENKKRHQENSEEKEEIEGENITEYNVKRRKREPERHPRDREHLSILINPIPEGTTEDDIVGFFKGYAEPRNIYLSGPNAIAEFNSEAEVLTALTRDHKSLNDQPIRVVELKDNILWVTNFPPHFFKKDIENLFLPVVKHILNIRFPSLRSGVNRRFCYIDLVSEEQAKLAVEKLDNKVLEDDSGKSYKLVVKISNPEQKNSRSGPKEENRQLYITNLDFYKVNPDVLLELFSKFGSIEKITLPMSSKYINEKKLNDGYGFIDFSDSESATQALSLNGSKIGRRSMVVELSKPSIRRISVIDKSNKESSESLKSREEINLKTISIMNLDDKVTSEQLLSIVEEVGAIRKLTLRPDLSGAYVEFENASDSGKAAMLLNGKKIGDQTITIGERNDLSKLAHKDTKPPFKTKPSKLFVPVSVLRKKQQKPAKTTKQLNKESTENDFTPEEDTQSSTVPDKGKTNDDFRKMFLK</sequence>
<feature type="domain" description="RRM" evidence="5">
    <location>
        <begin position="635"/>
        <end position="707"/>
    </location>
</feature>
<dbReference type="AlphaFoldDB" id="A0A9W6SW81"/>
<feature type="compositionally biased region" description="Acidic residues" evidence="4">
    <location>
        <begin position="326"/>
        <end position="335"/>
    </location>
</feature>
<dbReference type="PANTHER" id="PTHR24012">
    <property type="entry name" value="RNA BINDING PROTEIN"/>
    <property type="match status" value="1"/>
</dbReference>
<feature type="compositionally biased region" description="Basic and acidic residues" evidence="4">
    <location>
        <begin position="346"/>
        <end position="358"/>
    </location>
</feature>
<evidence type="ECO:0000256" key="3">
    <source>
        <dbReference type="PROSITE-ProRule" id="PRU00176"/>
    </source>
</evidence>
<evidence type="ECO:0000256" key="1">
    <source>
        <dbReference type="ARBA" id="ARBA00022737"/>
    </source>
</evidence>
<comment type="caution">
    <text evidence="6">The sequence shown here is derived from an EMBL/GenBank/DDBJ whole genome shotgun (WGS) entry which is preliminary data.</text>
</comment>
<dbReference type="InterPro" id="IPR035979">
    <property type="entry name" value="RBD_domain_sf"/>
</dbReference>
<dbReference type="Gene3D" id="3.30.70.330">
    <property type="match status" value="4"/>
</dbReference>
<feature type="region of interest" description="Disordered" evidence="4">
    <location>
        <begin position="293"/>
        <end position="361"/>
    </location>
</feature>
<keyword evidence="2 3" id="KW-0694">RNA-binding</keyword>
<dbReference type="GO" id="GO:0003723">
    <property type="term" value="F:RNA binding"/>
    <property type="evidence" value="ECO:0007669"/>
    <property type="project" value="UniProtKB-UniRule"/>
</dbReference>
<protein>
    <submittedName>
        <fullName evidence="6">Unnamed protein product</fullName>
    </submittedName>
</protein>
<dbReference type="Pfam" id="PF05391">
    <property type="entry name" value="Lsm_interact"/>
    <property type="match status" value="1"/>
</dbReference>
<name>A0A9W6SW81_CANBO</name>
<dbReference type="InterPro" id="IPR011990">
    <property type="entry name" value="TPR-like_helical_dom_sf"/>
</dbReference>
<dbReference type="InterPro" id="IPR031766">
    <property type="entry name" value="RRM_occluded"/>
</dbReference>
<proteinExistence type="predicted"/>
<keyword evidence="1" id="KW-0677">Repeat</keyword>
<dbReference type="InterPro" id="IPR008669">
    <property type="entry name" value="LSM_interact"/>
</dbReference>
<feature type="domain" description="RRM" evidence="5">
    <location>
        <begin position="525"/>
        <end position="607"/>
    </location>
</feature>
<dbReference type="SUPFAM" id="SSF54928">
    <property type="entry name" value="RNA-binding domain, RBD"/>
    <property type="match status" value="4"/>
</dbReference>
<feature type="domain" description="RRM" evidence="5">
    <location>
        <begin position="428"/>
        <end position="511"/>
    </location>
</feature>
<dbReference type="SMART" id="SM00360">
    <property type="entry name" value="RRM"/>
    <property type="match status" value="4"/>
</dbReference>
<evidence type="ECO:0000313" key="6">
    <source>
        <dbReference type="EMBL" id="GME68308.1"/>
    </source>
</evidence>
<dbReference type="Gene3D" id="1.25.40.10">
    <property type="entry name" value="Tetratricopeptide repeat domain"/>
    <property type="match status" value="1"/>
</dbReference>
<evidence type="ECO:0000313" key="7">
    <source>
        <dbReference type="Proteomes" id="UP001165120"/>
    </source>
</evidence>